<keyword evidence="2" id="KW-1185">Reference proteome</keyword>
<evidence type="ECO:0000313" key="1">
    <source>
        <dbReference type="EMBL" id="GIX67663.1"/>
    </source>
</evidence>
<name>A0AAV4M5Q0_9ARAC</name>
<gene>
    <name evidence="1" type="ORF">CDAR_461561</name>
</gene>
<proteinExistence type="predicted"/>
<sequence>MRTSQEQILHLNVVIVMASIIAEKPATLNHAMHVVQKDGVLRTEPFPRKTQEMCKLSWGSRSLLERVPKILKYKPKKTASSKPTTKGKL</sequence>
<reference evidence="1 2" key="1">
    <citation type="submission" date="2021-06" db="EMBL/GenBank/DDBJ databases">
        <title>Caerostris darwini draft genome.</title>
        <authorList>
            <person name="Kono N."/>
            <person name="Arakawa K."/>
        </authorList>
    </citation>
    <scope>NUCLEOTIDE SEQUENCE [LARGE SCALE GENOMIC DNA]</scope>
</reference>
<organism evidence="1 2">
    <name type="scientific">Caerostris darwini</name>
    <dbReference type="NCBI Taxonomy" id="1538125"/>
    <lineage>
        <taxon>Eukaryota</taxon>
        <taxon>Metazoa</taxon>
        <taxon>Ecdysozoa</taxon>
        <taxon>Arthropoda</taxon>
        <taxon>Chelicerata</taxon>
        <taxon>Arachnida</taxon>
        <taxon>Araneae</taxon>
        <taxon>Araneomorphae</taxon>
        <taxon>Entelegynae</taxon>
        <taxon>Araneoidea</taxon>
        <taxon>Araneidae</taxon>
        <taxon>Caerostris</taxon>
    </lineage>
</organism>
<accession>A0AAV4M5Q0</accession>
<dbReference type="EMBL" id="BPLQ01000103">
    <property type="protein sequence ID" value="GIX67663.1"/>
    <property type="molecule type" value="Genomic_DNA"/>
</dbReference>
<dbReference type="Proteomes" id="UP001054837">
    <property type="component" value="Unassembled WGS sequence"/>
</dbReference>
<dbReference type="AlphaFoldDB" id="A0AAV4M5Q0"/>
<comment type="caution">
    <text evidence="1">The sequence shown here is derived from an EMBL/GenBank/DDBJ whole genome shotgun (WGS) entry which is preliminary data.</text>
</comment>
<evidence type="ECO:0000313" key="2">
    <source>
        <dbReference type="Proteomes" id="UP001054837"/>
    </source>
</evidence>
<protein>
    <submittedName>
        <fullName evidence="1">Uncharacterized protein</fullName>
    </submittedName>
</protein>